<dbReference type="PANTHER" id="PTHR21087">
    <property type="entry name" value="SHIKIMATE KINASE"/>
    <property type="match status" value="1"/>
</dbReference>
<comment type="catalytic activity">
    <reaction evidence="10 11">
        <text>shikimate + ATP = 3-phosphoshikimate + ADP + H(+)</text>
        <dbReference type="Rhea" id="RHEA:13121"/>
        <dbReference type="ChEBI" id="CHEBI:15378"/>
        <dbReference type="ChEBI" id="CHEBI:30616"/>
        <dbReference type="ChEBI" id="CHEBI:36208"/>
        <dbReference type="ChEBI" id="CHEBI:145989"/>
        <dbReference type="ChEBI" id="CHEBI:456216"/>
        <dbReference type="EC" id="2.7.1.71"/>
    </reaction>
</comment>
<name>A0A6F8ZHJ5_9FIRM</name>
<dbReference type="PROSITE" id="PS01128">
    <property type="entry name" value="SHIKIMATE_KINASE"/>
    <property type="match status" value="1"/>
</dbReference>
<proteinExistence type="inferred from homology"/>
<keyword evidence="11" id="KW-0963">Cytoplasm</keyword>
<dbReference type="InterPro" id="IPR027417">
    <property type="entry name" value="P-loop_NTPase"/>
</dbReference>
<evidence type="ECO:0000256" key="9">
    <source>
        <dbReference type="ARBA" id="ARBA00023141"/>
    </source>
</evidence>
<dbReference type="GO" id="GO:0005524">
    <property type="term" value="F:ATP binding"/>
    <property type="evidence" value="ECO:0007669"/>
    <property type="project" value="UniProtKB-UniRule"/>
</dbReference>
<evidence type="ECO:0000256" key="1">
    <source>
        <dbReference type="ARBA" id="ARBA00004842"/>
    </source>
</evidence>
<sequence>MGSTGAPVLGPRPEPPCRIVLIGFMGAGKSTVGPVLARMAGCPFIDLDRVIEHTVGRSVADIFRREGEAGFRARERAALERALGPGAGSLILAVGGGTVLDADNRALIIRRAWPVWLRISWEEVTRRLGGEDPSRPLFGPNAYQLFRQRQVVYAAAAAYTVDVDRRPPEAVAEEILARWRRRRPEPEEDD</sequence>
<keyword evidence="6 11" id="KW-0547">Nucleotide-binding</keyword>
<dbReference type="GO" id="GO:0000287">
    <property type="term" value="F:magnesium ion binding"/>
    <property type="evidence" value="ECO:0007669"/>
    <property type="project" value="UniProtKB-UniRule"/>
</dbReference>
<evidence type="ECO:0000256" key="2">
    <source>
        <dbReference type="ARBA" id="ARBA00006997"/>
    </source>
</evidence>
<evidence type="ECO:0000256" key="11">
    <source>
        <dbReference type="HAMAP-Rule" id="MF_00109"/>
    </source>
</evidence>
<dbReference type="UniPathway" id="UPA00053">
    <property type="reaction ID" value="UER00088"/>
</dbReference>
<evidence type="ECO:0000256" key="6">
    <source>
        <dbReference type="ARBA" id="ARBA00022741"/>
    </source>
</evidence>
<feature type="binding site" evidence="11">
    <location>
        <position position="149"/>
    </location>
    <ligand>
        <name>substrate</name>
    </ligand>
</feature>
<dbReference type="Gene3D" id="3.40.50.300">
    <property type="entry name" value="P-loop containing nucleotide triphosphate hydrolases"/>
    <property type="match status" value="1"/>
</dbReference>
<accession>A0A6F8ZHJ5</accession>
<evidence type="ECO:0000256" key="8">
    <source>
        <dbReference type="ARBA" id="ARBA00022840"/>
    </source>
</evidence>
<dbReference type="CDD" id="cd00464">
    <property type="entry name" value="SK"/>
    <property type="match status" value="1"/>
</dbReference>
<dbReference type="KEGG" id="hfv:R50_1421"/>
<dbReference type="Pfam" id="PF01202">
    <property type="entry name" value="SKI"/>
    <property type="match status" value="1"/>
</dbReference>
<evidence type="ECO:0000256" key="5">
    <source>
        <dbReference type="ARBA" id="ARBA00022679"/>
    </source>
</evidence>
<keyword evidence="11" id="KW-0479">Metal-binding</keyword>
<dbReference type="Proteomes" id="UP000503399">
    <property type="component" value="Chromosome"/>
</dbReference>
<comment type="similarity">
    <text evidence="2 11">Belongs to the shikimate kinase family.</text>
</comment>
<dbReference type="HAMAP" id="MF_00109">
    <property type="entry name" value="Shikimate_kinase"/>
    <property type="match status" value="1"/>
</dbReference>
<keyword evidence="4 11" id="KW-0028">Amino-acid biosynthesis</keyword>
<dbReference type="GO" id="GO:0005829">
    <property type="term" value="C:cytosol"/>
    <property type="evidence" value="ECO:0007669"/>
    <property type="project" value="TreeGrafter"/>
</dbReference>
<evidence type="ECO:0000256" key="7">
    <source>
        <dbReference type="ARBA" id="ARBA00022777"/>
    </source>
</evidence>
<evidence type="ECO:0000313" key="13">
    <source>
        <dbReference type="Proteomes" id="UP000503399"/>
    </source>
</evidence>
<dbReference type="PRINTS" id="PR01100">
    <property type="entry name" value="SHIKIMTKNASE"/>
</dbReference>
<keyword evidence="7 11" id="KW-0418">Kinase</keyword>
<evidence type="ECO:0000256" key="3">
    <source>
        <dbReference type="ARBA" id="ARBA00012154"/>
    </source>
</evidence>
<dbReference type="InterPro" id="IPR000623">
    <property type="entry name" value="Shikimate_kinase/TSH1"/>
</dbReference>
<protein>
    <recommendedName>
        <fullName evidence="3 11">Shikimate kinase</fullName>
        <shortName evidence="11">SK</shortName>
        <ecNumber evidence="3 11">2.7.1.71</ecNumber>
    </recommendedName>
</protein>
<reference evidence="12 13" key="1">
    <citation type="submission" date="2020-02" db="EMBL/GenBank/DDBJ databases">
        <authorList>
            <person name="Hogendoorn C."/>
        </authorList>
    </citation>
    <scope>NUCLEOTIDE SEQUENCE [LARGE SCALE GENOMIC DNA]</scope>
    <source>
        <strain evidence="12">R501</strain>
    </source>
</reference>
<dbReference type="InterPro" id="IPR023000">
    <property type="entry name" value="Shikimate_kinase_CS"/>
</dbReference>
<evidence type="ECO:0000256" key="4">
    <source>
        <dbReference type="ARBA" id="ARBA00022605"/>
    </source>
</evidence>
<comment type="cofactor">
    <cofactor evidence="11">
        <name>Mg(2+)</name>
        <dbReference type="ChEBI" id="CHEBI:18420"/>
    </cofactor>
    <text evidence="11">Binds 1 Mg(2+) ion per subunit.</text>
</comment>
<comment type="function">
    <text evidence="11">Catalyzes the specific phosphorylation of the 3-hydroxyl group of shikimic acid using ATP as a cosubstrate.</text>
</comment>
<comment type="subunit">
    <text evidence="11">Monomer.</text>
</comment>
<dbReference type="GO" id="GO:0008652">
    <property type="term" value="P:amino acid biosynthetic process"/>
    <property type="evidence" value="ECO:0007669"/>
    <property type="project" value="UniProtKB-KW"/>
</dbReference>
<keyword evidence="11" id="KW-0460">Magnesium</keyword>
<organism evidence="12 13">
    <name type="scientific">Candidatus Hydrogenisulfobacillus filiaventi</name>
    <dbReference type="NCBI Taxonomy" id="2707344"/>
    <lineage>
        <taxon>Bacteria</taxon>
        <taxon>Bacillati</taxon>
        <taxon>Bacillota</taxon>
        <taxon>Clostridia</taxon>
        <taxon>Eubacteriales</taxon>
        <taxon>Clostridiales Family XVII. Incertae Sedis</taxon>
        <taxon>Candidatus Hydrogenisulfobacillus</taxon>
    </lineage>
</organism>
<keyword evidence="13" id="KW-1185">Reference proteome</keyword>
<dbReference type="GO" id="GO:0004765">
    <property type="term" value="F:shikimate kinase activity"/>
    <property type="evidence" value="ECO:0007669"/>
    <property type="project" value="UniProtKB-UniRule"/>
</dbReference>
<dbReference type="AlphaFoldDB" id="A0A6F8ZHJ5"/>
<feature type="binding site" evidence="11">
    <location>
        <position position="30"/>
    </location>
    <ligand>
        <name>Mg(2+)</name>
        <dbReference type="ChEBI" id="CHEBI:18420"/>
    </ligand>
</feature>
<feature type="binding site" evidence="11">
    <location>
        <position position="135"/>
    </location>
    <ligand>
        <name>ATP</name>
        <dbReference type="ChEBI" id="CHEBI:30616"/>
    </ligand>
</feature>
<comment type="pathway">
    <text evidence="1 11">Metabolic intermediate biosynthesis; chorismate biosynthesis; chorismate from D-erythrose 4-phosphate and phosphoenolpyruvate: step 5/7.</text>
</comment>
<feature type="binding site" evidence="11">
    <location>
        <position position="166"/>
    </location>
    <ligand>
        <name>ATP</name>
        <dbReference type="ChEBI" id="CHEBI:30616"/>
    </ligand>
</feature>
<dbReference type="EC" id="2.7.1.71" evidence="3 11"/>
<evidence type="ECO:0000313" key="12">
    <source>
        <dbReference type="EMBL" id="CAB1128927.1"/>
    </source>
</evidence>
<feature type="binding site" evidence="11">
    <location>
        <position position="96"/>
    </location>
    <ligand>
        <name>substrate</name>
    </ligand>
</feature>
<dbReference type="InterPro" id="IPR031322">
    <property type="entry name" value="Shikimate/glucono_kinase"/>
</dbReference>
<evidence type="ECO:0000256" key="10">
    <source>
        <dbReference type="ARBA" id="ARBA00048567"/>
    </source>
</evidence>
<keyword evidence="5 11" id="KW-0808">Transferase</keyword>
<keyword evidence="9 11" id="KW-0057">Aromatic amino acid biosynthesis</keyword>
<comment type="subcellular location">
    <subcellularLocation>
        <location evidence="11">Cytoplasm</location>
    </subcellularLocation>
</comment>
<feature type="binding site" evidence="11">
    <location>
        <begin position="26"/>
        <end position="31"/>
    </location>
    <ligand>
        <name>ATP</name>
        <dbReference type="ChEBI" id="CHEBI:30616"/>
    </ligand>
</feature>
<gene>
    <name evidence="11 12" type="primary">aroK</name>
    <name evidence="12" type="ORF">R50_1421</name>
</gene>
<keyword evidence="8 11" id="KW-0067">ATP-binding</keyword>
<dbReference type="GO" id="GO:0009073">
    <property type="term" value="P:aromatic amino acid family biosynthetic process"/>
    <property type="evidence" value="ECO:0007669"/>
    <property type="project" value="UniProtKB-KW"/>
</dbReference>
<dbReference type="GO" id="GO:0009423">
    <property type="term" value="P:chorismate biosynthetic process"/>
    <property type="evidence" value="ECO:0007669"/>
    <property type="project" value="UniProtKB-UniRule"/>
</dbReference>
<feature type="binding site" evidence="11">
    <location>
        <position position="72"/>
    </location>
    <ligand>
        <name>substrate</name>
    </ligand>
</feature>
<dbReference type="SUPFAM" id="SSF52540">
    <property type="entry name" value="P-loop containing nucleoside triphosphate hydrolases"/>
    <property type="match status" value="1"/>
</dbReference>
<feature type="binding site" evidence="11">
    <location>
        <position position="48"/>
    </location>
    <ligand>
        <name>substrate</name>
    </ligand>
</feature>
<dbReference type="EMBL" id="LR778114">
    <property type="protein sequence ID" value="CAB1128927.1"/>
    <property type="molecule type" value="Genomic_DNA"/>
</dbReference>
<dbReference type="PANTHER" id="PTHR21087:SF16">
    <property type="entry name" value="SHIKIMATE KINASE 1, CHLOROPLASTIC"/>
    <property type="match status" value="1"/>
</dbReference>